<dbReference type="InterPro" id="IPR003170">
    <property type="entry name" value="MurB"/>
</dbReference>
<feature type="active site" evidence="16">
    <location>
        <position position="167"/>
    </location>
</feature>
<evidence type="ECO:0000256" key="10">
    <source>
        <dbReference type="ARBA" id="ARBA00022960"/>
    </source>
</evidence>
<dbReference type="GO" id="GO:0071949">
    <property type="term" value="F:FAD binding"/>
    <property type="evidence" value="ECO:0007669"/>
    <property type="project" value="InterPro"/>
</dbReference>
<dbReference type="SUPFAM" id="SSF56176">
    <property type="entry name" value="FAD-binding/transporter-associated domain-like"/>
    <property type="match status" value="1"/>
</dbReference>
<evidence type="ECO:0000313" key="19">
    <source>
        <dbReference type="Proteomes" id="UP000294902"/>
    </source>
</evidence>
<evidence type="ECO:0000256" key="7">
    <source>
        <dbReference type="ARBA" id="ARBA00022630"/>
    </source>
</evidence>
<dbReference type="UniPathway" id="UPA00219"/>
<keyword evidence="7 16" id="KW-0285">Flavoprotein</keyword>
<evidence type="ECO:0000256" key="3">
    <source>
        <dbReference type="ARBA" id="ARBA00004496"/>
    </source>
</evidence>
<dbReference type="OrthoDB" id="9804753at2"/>
<evidence type="ECO:0000313" key="18">
    <source>
        <dbReference type="EMBL" id="TCT12856.1"/>
    </source>
</evidence>
<dbReference type="GO" id="GO:0005829">
    <property type="term" value="C:cytosol"/>
    <property type="evidence" value="ECO:0007669"/>
    <property type="project" value="TreeGrafter"/>
</dbReference>
<keyword evidence="5 16" id="KW-0963">Cytoplasm</keyword>
<gene>
    <name evidence="16" type="primary">murB</name>
    <name evidence="18" type="ORF">EDC18_11127</name>
</gene>
<feature type="domain" description="FAD-binding PCMH-type" evidence="17">
    <location>
        <begin position="21"/>
        <end position="211"/>
    </location>
</feature>
<dbReference type="InterPro" id="IPR036635">
    <property type="entry name" value="MurB_C_sf"/>
</dbReference>
<keyword evidence="13 16" id="KW-0131">Cell cycle</keyword>
<dbReference type="Gene3D" id="3.30.43.10">
    <property type="entry name" value="Uridine Diphospho-n-acetylenolpyruvylglucosamine Reductase, domain 2"/>
    <property type="match status" value="1"/>
</dbReference>
<dbReference type="Proteomes" id="UP000294902">
    <property type="component" value="Unassembled WGS sequence"/>
</dbReference>
<keyword evidence="19" id="KW-1185">Reference proteome</keyword>
<evidence type="ECO:0000256" key="12">
    <source>
        <dbReference type="ARBA" id="ARBA00023002"/>
    </source>
</evidence>
<reference evidence="18 19" key="1">
    <citation type="submission" date="2019-03" db="EMBL/GenBank/DDBJ databases">
        <title>Genomic Encyclopedia of Type Strains, Phase IV (KMG-IV): sequencing the most valuable type-strain genomes for metagenomic binning, comparative biology and taxonomic classification.</title>
        <authorList>
            <person name="Goeker M."/>
        </authorList>
    </citation>
    <scope>NUCLEOTIDE SEQUENCE [LARGE SCALE GENOMIC DNA]</scope>
    <source>
        <strain evidence="18 19">DSM 24629</strain>
    </source>
</reference>
<dbReference type="InterPro" id="IPR011601">
    <property type="entry name" value="MurB_C"/>
</dbReference>
<dbReference type="GO" id="GO:0009252">
    <property type="term" value="P:peptidoglycan biosynthetic process"/>
    <property type="evidence" value="ECO:0007669"/>
    <property type="project" value="UniProtKB-UniRule"/>
</dbReference>
<sequence>MNRNYAIMHNVSLRDYNTLKINCRAQKMLFPYNEEGIKEVINDFKGKNSNIVVIGKGANILFSKEFYGEDYLFINLKLMDQINYCNERVICGAGATLSQLSWYTLENNIKGFEFLEDIPGTVGGAIIMNAGTYEDNISQLIKKIKYYDIDKDVIIEETVSIDDFNRRKSKWTDINAIVIAAEFVVKKGDYLESLDELLEIKKRRYLKQPRNYPNAGSVFKRPLVDGKEWMVWKLINDSGLRGIKKNGAMISEKHTGFIINTGDATYDDIFNLISRIIDTVYKNFGVILELEWRII</sequence>
<dbReference type="GO" id="GO:0008762">
    <property type="term" value="F:UDP-N-acetylmuramate dehydrogenase activity"/>
    <property type="evidence" value="ECO:0007669"/>
    <property type="project" value="UniProtKB-UniRule"/>
</dbReference>
<dbReference type="PANTHER" id="PTHR21071">
    <property type="entry name" value="UDP-N-ACETYLENOLPYRUVOYLGLUCOSAMINE REDUCTASE"/>
    <property type="match status" value="1"/>
</dbReference>
<comment type="subcellular location">
    <subcellularLocation>
        <location evidence="3 16">Cytoplasm</location>
    </subcellularLocation>
</comment>
<dbReference type="RefSeq" id="WP_132253661.1">
    <property type="nucleotide sequence ID" value="NZ_SMAL01000011.1"/>
</dbReference>
<accession>A0A4R3MHY0</accession>
<dbReference type="Gene3D" id="3.90.78.10">
    <property type="entry name" value="UDP-N-acetylenolpyruvoylglucosamine reductase, C-terminal domain"/>
    <property type="match status" value="1"/>
</dbReference>
<dbReference type="PROSITE" id="PS51387">
    <property type="entry name" value="FAD_PCMH"/>
    <property type="match status" value="1"/>
</dbReference>
<comment type="caution">
    <text evidence="18">The sequence shown here is derived from an EMBL/GenBank/DDBJ whole genome shotgun (WGS) entry which is preliminary data.</text>
</comment>
<dbReference type="AlphaFoldDB" id="A0A4R3MHY0"/>
<keyword evidence="8 16" id="KW-0274">FAD</keyword>
<comment type="catalytic activity">
    <reaction evidence="15 16">
        <text>UDP-N-acetyl-alpha-D-muramate + NADP(+) = UDP-N-acetyl-3-O-(1-carboxyvinyl)-alpha-D-glucosamine + NADPH + H(+)</text>
        <dbReference type="Rhea" id="RHEA:12248"/>
        <dbReference type="ChEBI" id="CHEBI:15378"/>
        <dbReference type="ChEBI" id="CHEBI:57783"/>
        <dbReference type="ChEBI" id="CHEBI:58349"/>
        <dbReference type="ChEBI" id="CHEBI:68483"/>
        <dbReference type="ChEBI" id="CHEBI:70757"/>
        <dbReference type="EC" id="1.3.1.98"/>
    </reaction>
</comment>
<dbReference type="PANTHER" id="PTHR21071:SF4">
    <property type="entry name" value="UDP-N-ACETYLENOLPYRUVOYLGLUCOSAMINE REDUCTASE"/>
    <property type="match status" value="1"/>
</dbReference>
<evidence type="ECO:0000256" key="5">
    <source>
        <dbReference type="ARBA" id="ARBA00022490"/>
    </source>
</evidence>
<proteinExistence type="inferred from homology"/>
<evidence type="ECO:0000256" key="14">
    <source>
        <dbReference type="ARBA" id="ARBA00023316"/>
    </source>
</evidence>
<evidence type="ECO:0000256" key="2">
    <source>
        <dbReference type="ARBA" id="ARBA00003921"/>
    </source>
</evidence>
<keyword evidence="12 16" id="KW-0560">Oxidoreductase</keyword>
<comment type="function">
    <text evidence="2 16">Cell wall formation.</text>
</comment>
<comment type="pathway">
    <text evidence="4 16">Cell wall biogenesis; peptidoglycan biosynthesis.</text>
</comment>
<evidence type="ECO:0000256" key="11">
    <source>
        <dbReference type="ARBA" id="ARBA00022984"/>
    </source>
</evidence>
<dbReference type="InterPro" id="IPR016169">
    <property type="entry name" value="FAD-bd_PCMH_sub2"/>
</dbReference>
<dbReference type="EC" id="1.3.1.98" evidence="16"/>
<keyword evidence="10 16" id="KW-0133">Cell shape</keyword>
<dbReference type="GO" id="GO:0071555">
    <property type="term" value="P:cell wall organization"/>
    <property type="evidence" value="ECO:0007669"/>
    <property type="project" value="UniProtKB-KW"/>
</dbReference>
<dbReference type="EMBL" id="SMAL01000011">
    <property type="protein sequence ID" value="TCT12856.1"/>
    <property type="molecule type" value="Genomic_DNA"/>
</dbReference>
<dbReference type="InterPro" id="IPR006094">
    <property type="entry name" value="Oxid_FAD_bind_N"/>
</dbReference>
<keyword evidence="14 16" id="KW-0961">Cell wall biogenesis/degradation</keyword>
<dbReference type="InterPro" id="IPR036318">
    <property type="entry name" value="FAD-bd_PCMH-like_sf"/>
</dbReference>
<dbReference type="HAMAP" id="MF_00037">
    <property type="entry name" value="MurB"/>
    <property type="match status" value="1"/>
</dbReference>
<keyword evidence="6 16" id="KW-0132">Cell division</keyword>
<evidence type="ECO:0000256" key="8">
    <source>
        <dbReference type="ARBA" id="ARBA00022827"/>
    </source>
</evidence>
<evidence type="ECO:0000256" key="6">
    <source>
        <dbReference type="ARBA" id="ARBA00022618"/>
    </source>
</evidence>
<dbReference type="Pfam" id="PF02873">
    <property type="entry name" value="MurB_C"/>
    <property type="match status" value="1"/>
</dbReference>
<name>A0A4R3MHY0_9FIRM</name>
<comment type="cofactor">
    <cofactor evidence="1 16">
        <name>FAD</name>
        <dbReference type="ChEBI" id="CHEBI:57692"/>
    </cofactor>
</comment>
<protein>
    <recommendedName>
        <fullName evidence="16">UDP-N-acetylenolpyruvoylglucosamine reductase</fullName>
        <ecNumber evidence="16">1.3.1.98</ecNumber>
    </recommendedName>
    <alternativeName>
        <fullName evidence="16">UDP-N-acetylmuramate dehydrogenase</fullName>
    </alternativeName>
</protein>
<dbReference type="Gene3D" id="3.30.465.10">
    <property type="match status" value="1"/>
</dbReference>
<dbReference type="GO" id="GO:0051301">
    <property type="term" value="P:cell division"/>
    <property type="evidence" value="ECO:0007669"/>
    <property type="project" value="UniProtKB-KW"/>
</dbReference>
<keyword evidence="11 16" id="KW-0573">Peptidoglycan synthesis</keyword>
<dbReference type="GO" id="GO:0008360">
    <property type="term" value="P:regulation of cell shape"/>
    <property type="evidence" value="ECO:0007669"/>
    <property type="project" value="UniProtKB-KW"/>
</dbReference>
<feature type="active site" description="Proton donor" evidence="16">
    <location>
        <position position="217"/>
    </location>
</feature>
<dbReference type="Pfam" id="PF01565">
    <property type="entry name" value="FAD_binding_4"/>
    <property type="match status" value="1"/>
</dbReference>
<evidence type="ECO:0000256" key="16">
    <source>
        <dbReference type="HAMAP-Rule" id="MF_00037"/>
    </source>
</evidence>
<evidence type="ECO:0000256" key="9">
    <source>
        <dbReference type="ARBA" id="ARBA00022857"/>
    </source>
</evidence>
<evidence type="ECO:0000259" key="17">
    <source>
        <dbReference type="PROSITE" id="PS51387"/>
    </source>
</evidence>
<organism evidence="18 19">
    <name type="scientific">Natranaerovirga pectinivora</name>
    <dbReference type="NCBI Taxonomy" id="682400"/>
    <lineage>
        <taxon>Bacteria</taxon>
        <taxon>Bacillati</taxon>
        <taxon>Bacillota</taxon>
        <taxon>Clostridia</taxon>
        <taxon>Lachnospirales</taxon>
        <taxon>Natranaerovirgaceae</taxon>
        <taxon>Natranaerovirga</taxon>
    </lineage>
</organism>
<evidence type="ECO:0000256" key="13">
    <source>
        <dbReference type="ARBA" id="ARBA00023306"/>
    </source>
</evidence>
<comment type="similarity">
    <text evidence="16">Belongs to the MurB family.</text>
</comment>
<feature type="active site" evidence="16">
    <location>
        <position position="291"/>
    </location>
</feature>
<keyword evidence="9 16" id="KW-0521">NADP</keyword>
<dbReference type="NCBIfam" id="TIGR00179">
    <property type="entry name" value="murB"/>
    <property type="match status" value="1"/>
</dbReference>
<dbReference type="SUPFAM" id="SSF56194">
    <property type="entry name" value="Uridine diphospho-N-Acetylenolpyruvylglucosamine reductase, MurB, C-terminal domain"/>
    <property type="match status" value="1"/>
</dbReference>
<dbReference type="InterPro" id="IPR016167">
    <property type="entry name" value="FAD-bd_PCMH_sub1"/>
</dbReference>
<evidence type="ECO:0000256" key="4">
    <source>
        <dbReference type="ARBA" id="ARBA00004752"/>
    </source>
</evidence>
<dbReference type="InterPro" id="IPR016166">
    <property type="entry name" value="FAD-bd_PCMH"/>
</dbReference>
<evidence type="ECO:0000256" key="1">
    <source>
        <dbReference type="ARBA" id="ARBA00001974"/>
    </source>
</evidence>
<evidence type="ECO:0000256" key="15">
    <source>
        <dbReference type="ARBA" id="ARBA00048914"/>
    </source>
</evidence>